<proteinExistence type="inferred from homology"/>
<feature type="region of interest" description="Disordered" evidence="8">
    <location>
        <begin position="385"/>
        <end position="407"/>
    </location>
</feature>
<gene>
    <name evidence="12" type="ORF">NZD89_11300</name>
</gene>
<accession>A0ABY6ZM71</accession>
<evidence type="ECO:0000259" key="10">
    <source>
        <dbReference type="Pfam" id="PF05504"/>
    </source>
</evidence>
<dbReference type="PANTHER" id="PTHR35789">
    <property type="entry name" value="SPORE GERMINATION PROTEIN B3"/>
    <property type="match status" value="1"/>
</dbReference>
<evidence type="ECO:0000259" key="11">
    <source>
        <dbReference type="Pfam" id="PF25198"/>
    </source>
</evidence>
<evidence type="ECO:0000313" key="12">
    <source>
        <dbReference type="EMBL" id="WAH43915.1"/>
    </source>
</evidence>
<evidence type="ECO:0000256" key="3">
    <source>
        <dbReference type="ARBA" id="ARBA00022544"/>
    </source>
</evidence>
<feature type="domain" description="Spore germination protein N-terminal" evidence="11">
    <location>
        <begin position="23"/>
        <end position="199"/>
    </location>
</feature>
<evidence type="ECO:0000256" key="1">
    <source>
        <dbReference type="ARBA" id="ARBA00004635"/>
    </source>
</evidence>
<evidence type="ECO:0000256" key="4">
    <source>
        <dbReference type="ARBA" id="ARBA00022729"/>
    </source>
</evidence>
<dbReference type="NCBIfam" id="TIGR02887">
    <property type="entry name" value="spore_ger_x_C"/>
    <property type="match status" value="1"/>
</dbReference>
<feature type="signal peptide" evidence="9">
    <location>
        <begin position="1"/>
        <end position="24"/>
    </location>
</feature>
<sequence>MNARSICCATVLALSVLCTGCWDATEIDRLAIVSASGLDLVQPDPESPPLVQGTLQIARASEMGSTGGGSPTTTTGSSDAFILEQAKGENALEPFDTIRKRLSRKLFLGQRRVIVIGEDYAKHGVYDLVDEVIRNPQSRLRTYVVIAYHGTAESILELPYALNRLPADAIAEIEQQGATPEIDAKEFIEKLVSKGDTFAMGIQKVQSNPDSSDASTSTFQLNQIAIFRADKLVGWLEGPTFQGFLWIYGRIKRDDTTVRIKGVPGYLTGRMLSIRTERSISIVHGRPQINIHTRTQYDIAENGTPMNLNDPINVTKVRNAIQQEILSQIKSTMDTLQHQYVSDPFGFAEQLHKRDPRAWEKVHEDWHSVYSKTPVVITADVEIRNSGLTGPPLRKPPEGNTSTGGRG</sequence>
<protein>
    <submittedName>
        <fullName evidence="12">Ger(X)C family spore germination protein</fullName>
    </submittedName>
</protein>
<comment type="subcellular location">
    <subcellularLocation>
        <location evidence="1">Membrane</location>
        <topology evidence="1">Lipid-anchor</topology>
    </subcellularLocation>
</comment>
<dbReference type="InterPro" id="IPR038501">
    <property type="entry name" value="Spore_GerAC_C_sf"/>
</dbReference>
<comment type="similarity">
    <text evidence="2">Belongs to the GerABKC lipoprotein family.</text>
</comment>
<dbReference type="Gene3D" id="3.30.300.210">
    <property type="entry name" value="Nutrient germinant receptor protein C, domain 3"/>
    <property type="match status" value="1"/>
</dbReference>
<evidence type="ECO:0000256" key="2">
    <source>
        <dbReference type="ARBA" id="ARBA00007886"/>
    </source>
</evidence>
<dbReference type="InterPro" id="IPR008844">
    <property type="entry name" value="Spore_GerAC-like"/>
</dbReference>
<keyword evidence="3" id="KW-0309">Germination</keyword>
<dbReference type="Pfam" id="PF25198">
    <property type="entry name" value="Spore_GerAC_N"/>
    <property type="match status" value="1"/>
</dbReference>
<dbReference type="InterPro" id="IPR057336">
    <property type="entry name" value="GerAC_N"/>
</dbReference>
<feature type="domain" description="Spore germination GerAC-like C-terminal" evidence="10">
    <location>
        <begin position="223"/>
        <end position="387"/>
    </location>
</feature>
<keyword evidence="5" id="KW-0472">Membrane</keyword>
<keyword evidence="4 9" id="KW-0732">Signal</keyword>
<dbReference type="PANTHER" id="PTHR35789:SF1">
    <property type="entry name" value="SPORE GERMINATION PROTEIN B3"/>
    <property type="match status" value="1"/>
</dbReference>
<dbReference type="Pfam" id="PF05504">
    <property type="entry name" value="Spore_GerAC"/>
    <property type="match status" value="1"/>
</dbReference>
<evidence type="ECO:0000256" key="7">
    <source>
        <dbReference type="ARBA" id="ARBA00023288"/>
    </source>
</evidence>
<dbReference type="Proteomes" id="UP001164761">
    <property type="component" value="Chromosome"/>
</dbReference>
<evidence type="ECO:0000256" key="6">
    <source>
        <dbReference type="ARBA" id="ARBA00023139"/>
    </source>
</evidence>
<feature type="chain" id="PRO_5047312717" evidence="9">
    <location>
        <begin position="25"/>
        <end position="407"/>
    </location>
</feature>
<name>A0ABY6ZM71_9BACL</name>
<keyword evidence="13" id="KW-1185">Reference proteome</keyword>
<evidence type="ECO:0000313" key="13">
    <source>
        <dbReference type="Proteomes" id="UP001164761"/>
    </source>
</evidence>
<evidence type="ECO:0000256" key="5">
    <source>
        <dbReference type="ARBA" id="ARBA00023136"/>
    </source>
</evidence>
<keyword evidence="7" id="KW-0449">Lipoprotein</keyword>
<organism evidence="12 13">
    <name type="scientific">Alicyclobacillus fastidiosus</name>
    <dbReference type="NCBI Taxonomy" id="392011"/>
    <lineage>
        <taxon>Bacteria</taxon>
        <taxon>Bacillati</taxon>
        <taxon>Bacillota</taxon>
        <taxon>Bacilli</taxon>
        <taxon>Bacillales</taxon>
        <taxon>Alicyclobacillaceae</taxon>
        <taxon>Alicyclobacillus</taxon>
    </lineage>
</organism>
<dbReference type="RefSeq" id="WP_268007821.1">
    <property type="nucleotide sequence ID" value="NZ_CP104067.1"/>
</dbReference>
<dbReference type="InterPro" id="IPR046953">
    <property type="entry name" value="Spore_GerAC-like_C"/>
</dbReference>
<keyword evidence="6" id="KW-0564">Palmitate</keyword>
<dbReference type="EMBL" id="CP104067">
    <property type="protein sequence ID" value="WAH43915.1"/>
    <property type="molecule type" value="Genomic_DNA"/>
</dbReference>
<evidence type="ECO:0000256" key="9">
    <source>
        <dbReference type="SAM" id="SignalP"/>
    </source>
</evidence>
<reference evidence="12" key="1">
    <citation type="submission" date="2022-08" db="EMBL/GenBank/DDBJ databases">
        <title>Alicyclobacillus fastidiosus DSM 17978, complete genome.</title>
        <authorList>
            <person name="Wang Q."/>
            <person name="Cai R."/>
            <person name="Wang Z."/>
        </authorList>
    </citation>
    <scope>NUCLEOTIDE SEQUENCE</scope>
    <source>
        <strain evidence="12">DSM 17978</strain>
    </source>
</reference>
<evidence type="ECO:0000256" key="8">
    <source>
        <dbReference type="SAM" id="MobiDB-lite"/>
    </source>
</evidence>